<accession>A0A0F9FEZ3</accession>
<feature type="transmembrane region" description="Helical" evidence="1">
    <location>
        <begin position="12"/>
        <end position="35"/>
    </location>
</feature>
<feature type="non-terminal residue" evidence="2">
    <location>
        <position position="75"/>
    </location>
</feature>
<protein>
    <submittedName>
        <fullName evidence="2">Uncharacterized protein</fullName>
    </submittedName>
</protein>
<name>A0A0F9FEZ3_9ZZZZ</name>
<proteinExistence type="predicted"/>
<sequence length="75" mass="8142">MIGDLRGSRVLLLPVLNLCPMLLPLLMHLLALVVLRAYQYMTPIEGEEGENPVLGGLGMSQGKVSLVLGVLQHLH</sequence>
<dbReference type="AlphaFoldDB" id="A0A0F9FEZ3"/>
<evidence type="ECO:0000313" key="2">
    <source>
        <dbReference type="EMBL" id="KKL84964.1"/>
    </source>
</evidence>
<dbReference type="EMBL" id="LAZR01021540">
    <property type="protein sequence ID" value="KKL84964.1"/>
    <property type="molecule type" value="Genomic_DNA"/>
</dbReference>
<keyword evidence="1" id="KW-0812">Transmembrane</keyword>
<keyword evidence="1" id="KW-0472">Membrane</keyword>
<organism evidence="2">
    <name type="scientific">marine sediment metagenome</name>
    <dbReference type="NCBI Taxonomy" id="412755"/>
    <lineage>
        <taxon>unclassified sequences</taxon>
        <taxon>metagenomes</taxon>
        <taxon>ecological metagenomes</taxon>
    </lineage>
</organism>
<evidence type="ECO:0000256" key="1">
    <source>
        <dbReference type="SAM" id="Phobius"/>
    </source>
</evidence>
<reference evidence="2" key="1">
    <citation type="journal article" date="2015" name="Nature">
        <title>Complex archaea that bridge the gap between prokaryotes and eukaryotes.</title>
        <authorList>
            <person name="Spang A."/>
            <person name="Saw J.H."/>
            <person name="Jorgensen S.L."/>
            <person name="Zaremba-Niedzwiedzka K."/>
            <person name="Martijn J."/>
            <person name="Lind A.E."/>
            <person name="van Eijk R."/>
            <person name="Schleper C."/>
            <person name="Guy L."/>
            <person name="Ettema T.J."/>
        </authorList>
    </citation>
    <scope>NUCLEOTIDE SEQUENCE</scope>
</reference>
<comment type="caution">
    <text evidence="2">The sequence shown here is derived from an EMBL/GenBank/DDBJ whole genome shotgun (WGS) entry which is preliminary data.</text>
</comment>
<keyword evidence="1" id="KW-1133">Transmembrane helix</keyword>
<gene>
    <name evidence="2" type="ORF">LCGC14_1959430</name>
</gene>